<protein>
    <recommendedName>
        <fullName evidence="4">DUF4870 domain-containing protein</fullName>
    </recommendedName>
</protein>
<keyword evidence="1" id="KW-0812">Transmembrane</keyword>
<sequence>MSTPKQYGPEHERYTAALSYVWILCLYPLLFRKDSAFIQFHAKQGVALFVLEILSPIFVVFMPLVIIVCVIASIVGIRAALMGKYWTLPLVGSYIKKAKF</sequence>
<comment type="caution">
    <text evidence="2">The sequence shown here is derived from an EMBL/GenBank/DDBJ whole genome shotgun (WGS) entry which is preliminary data.</text>
</comment>
<reference evidence="2 3" key="1">
    <citation type="journal article" date="2016" name="Nat. Commun.">
        <title>Thousands of microbial genomes shed light on interconnected biogeochemical processes in an aquifer system.</title>
        <authorList>
            <person name="Anantharaman K."/>
            <person name="Brown C.T."/>
            <person name="Hug L.A."/>
            <person name="Sharon I."/>
            <person name="Castelle C.J."/>
            <person name="Probst A.J."/>
            <person name="Thomas B.C."/>
            <person name="Singh A."/>
            <person name="Wilkins M.J."/>
            <person name="Karaoz U."/>
            <person name="Brodie E.L."/>
            <person name="Williams K.H."/>
            <person name="Hubbard S.S."/>
            <person name="Banfield J.F."/>
        </authorList>
    </citation>
    <scope>NUCLEOTIDE SEQUENCE [LARGE SCALE GENOMIC DNA]</scope>
</reference>
<accession>A0A1G2BV65</accession>
<organism evidence="2 3">
    <name type="scientific">Candidatus Komeilibacteria bacterium RIFCSPLOWO2_01_FULL_53_11</name>
    <dbReference type="NCBI Taxonomy" id="1798552"/>
    <lineage>
        <taxon>Bacteria</taxon>
        <taxon>Candidatus Komeiliibacteriota</taxon>
    </lineage>
</organism>
<dbReference type="Proteomes" id="UP000177349">
    <property type="component" value="Unassembled WGS sequence"/>
</dbReference>
<keyword evidence="1" id="KW-0472">Membrane</keyword>
<dbReference type="EMBL" id="MHKN01000005">
    <property type="protein sequence ID" value="OGY92938.1"/>
    <property type="molecule type" value="Genomic_DNA"/>
</dbReference>
<feature type="transmembrane region" description="Helical" evidence="1">
    <location>
        <begin position="53"/>
        <end position="81"/>
    </location>
</feature>
<name>A0A1G2BV65_9BACT</name>
<gene>
    <name evidence="2" type="ORF">A3B31_03620</name>
</gene>
<evidence type="ECO:0000256" key="1">
    <source>
        <dbReference type="SAM" id="Phobius"/>
    </source>
</evidence>
<evidence type="ECO:0000313" key="2">
    <source>
        <dbReference type="EMBL" id="OGY92938.1"/>
    </source>
</evidence>
<feature type="transmembrane region" description="Helical" evidence="1">
    <location>
        <begin position="14"/>
        <end position="32"/>
    </location>
</feature>
<keyword evidence="1" id="KW-1133">Transmembrane helix</keyword>
<evidence type="ECO:0000313" key="3">
    <source>
        <dbReference type="Proteomes" id="UP000177349"/>
    </source>
</evidence>
<proteinExistence type="predicted"/>
<evidence type="ECO:0008006" key="4">
    <source>
        <dbReference type="Google" id="ProtNLM"/>
    </source>
</evidence>
<dbReference type="AlphaFoldDB" id="A0A1G2BV65"/>